<feature type="transmembrane region" description="Helical" evidence="3">
    <location>
        <begin position="54"/>
        <end position="73"/>
    </location>
</feature>
<dbReference type="InterPro" id="IPR029050">
    <property type="entry name" value="Immunoprotect_excell_Ig-like"/>
</dbReference>
<dbReference type="Pfam" id="PF11611">
    <property type="entry name" value="DUF4352"/>
    <property type="match status" value="1"/>
</dbReference>
<keyword evidence="3" id="KW-0472">Membrane</keyword>
<keyword evidence="6" id="KW-1185">Reference proteome</keyword>
<evidence type="ECO:0000313" key="6">
    <source>
        <dbReference type="Proteomes" id="UP000466307"/>
    </source>
</evidence>
<evidence type="ECO:0000256" key="3">
    <source>
        <dbReference type="SAM" id="Phobius"/>
    </source>
</evidence>
<comment type="caution">
    <text evidence="5">The sequence shown here is derived from an EMBL/GenBank/DDBJ whole genome shotgun (WGS) entry which is preliminary data.</text>
</comment>
<feature type="compositionally biased region" description="Pro residues" evidence="2">
    <location>
        <begin position="39"/>
        <end position="48"/>
    </location>
</feature>
<dbReference type="RefSeq" id="WP_059036251.1">
    <property type="nucleotide sequence ID" value="NZ_JAADZU010000033.1"/>
</dbReference>
<dbReference type="AlphaFoldDB" id="A0A7K3LQ05"/>
<keyword evidence="3" id="KW-0812">Transmembrane</keyword>
<accession>A0A7K3LQ05</accession>
<feature type="domain" description="DUF4352" evidence="4">
    <location>
        <begin position="103"/>
        <end position="228"/>
    </location>
</feature>
<dbReference type="EMBL" id="JAADZU010000033">
    <property type="protein sequence ID" value="NDK90246.1"/>
    <property type="molecule type" value="Genomic_DNA"/>
</dbReference>
<dbReference type="InterPro" id="IPR029051">
    <property type="entry name" value="DUF4352"/>
</dbReference>
<keyword evidence="1" id="KW-0732">Signal</keyword>
<feature type="compositionally biased region" description="Low complexity" evidence="2">
    <location>
        <begin position="83"/>
        <end position="92"/>
    </location>
</feature>
<reference evidence="5 6" key="1">
    <citation type="submission" date="2020-01" db="EMBL/GenBank/DDBJ databases">
        <title>Investigation of new actinobacteria for the biodesulphurisation of diesel fuel.</title>
        <authorList>
            <person name="Athi Narayanan S.M."/>
        </authorList>
    </citation>
    <scope>NUCLEOTIDE SEQUENCE [LARGE SCALE GENOMIC DNA]</scope>
    <source>
        <strain evidence="5 6">213E</strain>
    </source>
</reference>
<protein>
    <submittedName>
        <fullName evidence="5">DUF4352 domain-containing protein</fullName>
    </submittedName>
</protein>
<keyword evidence="3" id="KW-1133">Transmembrane helix</keyword>
<evidence type="ECO:0000256" key="2">
    <source>
        <dbReference type="SAM" id="MobiDB-lite"/>
    </source>
</evidence>
<gene>
    <name evidence="5" type="ORF">GYA93_11725</name>
</gene>
<evidence type="ECO:0000313" key="5">
    <source>
        <dbReference type="EMBL" id="NDK90246.1"/>
    </source>
</evidence>
<evidence type="ECO:0000259" key="4">
    <source>
        <dbReference type="Pfam" id="PF11611"/>
    </source>
</evidence>
<feature type="region of interest" description="Disordered" evidence="2">
    <location>
        <begin position="1"/>
        <end position="51"/>
    </location>
</feature>
<feature type="compositionally biased region" description="Polar residues" evidence="2">
    <location>
        <begin position="1"/>
        <end position="10"/>
    </location>
</feature>
<dbReference type="Proteomes" id="UP000466307">
    <property type="component" value="Unassembled WGS sequence"/>
</dbReference>
<proteinExistence type="predicted"/>
<name>A0A7K3LQ05_9ACTN</name>
<evidence type="ECO:0000256" key="1">
    <source>
        <dbReference type="ARBA" id="ARBA00022729"/>
    </source>
</evidence>
<sequence>MTDPQNTSPYGEQPQYAAVPNGGAPNYGAPNYGAQYGIPPQPPVPTPPQKKRKWPWIVGALVVLIIIIAVMSGTSGDDQASKSGSSATTAQDGGSGGGDQTPGLNTPVRDGKFEFVVTGVEKGLSSVGDNPYLTEKAQGQFVIVTMTVKNISDKPYSFSPTDQKLFDAQGRSFEPSTSAQIALGDSDIPVWDNINPGNTVTAKVVYDMPADAQPASIELHDSLFSGGAKVALS</sequence>
<dbReference type="Gene3D" id="2.60.40.1240">
    <property type="match status" value="1"/>
</dbReference>
<organism evidence="5 6">
    <name type="scientific">Gordonia desulfuricans</name>
    <dbReference type="NCBI Taxonomy" id="89051"/>
    <lineage>
        <taxon>Bacteria</taxon>
        <taxon>Bacillati</taxon>
        <taxon>Actinomycetota</taxon>
        <taxon>Actinomycetes</taxon>
        <taxon>Mycobacteriales</taxon>
        <taxon>Gordoniaceae</taxon>
        <taxon>Gordonia</taxon>
    </lineage>
</organism>
<feature type="region of interest" description="Disordered" evidence="2">
    <location>
        <begin position="76"/>
        <end position="109"/>
    </location>
</feature>